<dbReference type="AlphaFoldDB" id="V4B9W1"/>
<evidence type="ECO:0000256" key="6">
    <source>
        <dbReference type="ARBA" id="ARBA00023136"/>
    </source>
</evidence>
<dbReference type="EC" id="2.4.1.16" evidence="2"/>
<dbReference type="RefSeq" id="XP_009044998.1">
    <property type="nucleotide sequence ID" value="XM_009046750.1"/>
</dbReference>
<gene>
    <name evidence="8" type="ORF">LOTGIDRAFT_136430</name>
</gene>
<dbReference type="STRING" id="225164.V4B9W1"/>
<dbReference type="PANTHER" id="PTHR22914:SF41">
    <property type="entry name" value="CHITIN SYNTHASE 7"/>
    <property type="match status" value="1"/>
</dbReference>
<evidence type="ECO:0000256" key="1">
    <source>
        <dbReference type="ARBA" id="ARBA00004141"/>
    </source>
</evidence>
<name>V4B9W1_LOTGI</name>
<reference evidence="8 9" key="1">
    <citation type="journal article" date="2013" name="Nature">
        <title>Insights into bilaterian evolution from three spiralian genomes.</title>
        <authorList>
            <person name="Simakov O."/>
            <person name="Marletaz F."/>
            <person name="Cho S.J."/>
            <person name="Edsinger-Gonzales E."/>
            <person name="Havlak P."/>
            <person name="Hellsten U."/>
            <person name="Kuo D.H."/>
            <person name="Larsson T."/>
            <person name="Lv J."/>
            <person name="Arendt D."/>
            <person name="Savage R."/>
            <person name="Osoegawa K."/>
            <person name="de Jong P."/>
            <person name="Grimwood J."/>
            <person name="Chapman J.A."/>
            <person name="Shapiro H."/>
            <person name="Aerts A."/>
            <person name="Otillar R.P."/>
            <person name="Terry A.Y."/>
            <person name="Boore J.L."/>
            <person name="Grigoriev I.V."/>
            <person name="Lindberg D.R."/>
            <person name="Seaver E.C."/>
            <person name="Weisblat D.A."/>
            <person name="Putnam N.H."/>
            <person name="Rokhsar D.S."/>
        </authorList>
    </citation>
    <scope>NUCLEOTIDE SEQUENCE [LARGE SCALE GENOMIC DNA]</scope>
</reference>
<protein>
    <recommendedName>
        <fullName evidence="2">chitin synthase</fullName>
        <ecNumber evidence="2">2.4.1.16</ecNumber>
    </recommendedName>
</protein>
<dbReference type="GO" id="GO:0006031">
    <property type="term" value="P:chitin biosynthetic process"/>
    <property type="evidence" value="ECO:0007669"/>
    <property type="project" value="TreeGrafter"/>
</dbReference>
<dbReference type="Proteomes" id="UP000030746">
    <property type="component" value="Unassembled WGS sequence"/>
</dbReference>
<dbReference type="PANTHER" id="PTHR22914">
    <property type="entry name" value="CHITIN SYNTHASE"/>
    <property type="match status" value="1"/>
</dbReference>
<keyword evidence="3" id="KW-0328">Glycosyltransferase</keyword>
<evidence type="ECO:0000313" key="8">
    <source>
        <dbReference type="EMBL" id="ESP04301.1"/>
    </source>
</evidence>
<feature type="transmembrane region" description="Helical" evidence="7">
    <location>
        <begin position="187"/>
        <end position="207"/>
    </location>
</feature>
<dbReference type="Pfam" id="PF03142">
    <property type="entry name" value="Chitin_synth_2"/>
    <property type="match status" value="1"/>
</dbReference>
<organism evidence="8 9">
    <name type="scientific">Lottia gigantea</name>
    <name type="common">Giant owl limpet</name>
    <dbReference type="NCBI Taxonomy" id="225164"/>
    <lineage>
        <taxon>Eukaryota</taxon>
        <taxon>Metazoa</taxon>
        <taxon>Spiralia</taxon>
        <taxon>Lophotrochozoa</taxon>
        <taxon>Mollusca</taxon>
        <taxon>Gastropoda</taxon>
        <taxon>Patellogastropoda</taxon>
        <taxon>Lottioidea</taxon>
        <taxon>Lottiidae</taxon>
        <taxon>Lottia</taxon>
    </lineage>
</organism>
<evidence type="ECO:0000256" key="7">
    <source>
        <dbReference type="SAM" id="Phobius"/>
    </source>
</evidence>
<dbReference type="GeneID" id="20233804"/>
<evidence type="ECO:0000256" key="3">
    <source>
        <dbReference type="ARBA" id="ARBA00022676"/>
    </source>
</evidence>
<dbReference type="EMBL" id="KB199806">
    <property type="protein sequence ID" value="ESP04301.1"/>
    <property type="molecule type" value="Genomic_DNA"/>
</dbReference>
<dbReference type="InterPro" id="IPR004835">
    <property type="entry name" value="Chitin_synth"/>
</dbReference>
<feature type="transmembrane region" description="Helical" evidence="7">
    <location>
        <begin position="153"/>
        <end position="175"/>
    </location>
</feature>
<proteinExistence type="predicted"/>
<evidence type="ECO:0000256" key="2">
    <source>
        <dbReference type="ARBA" id="ARBA00012543"/>
    </source>
</evidence>
<dbReference type="CTD" id="20233804"/>
<dbReference type="SUPFAM" id="SSF53448">
    <property type="entry name" value="Nucleotide-diphospho-sugar transferases"/>
    <property type="match status" value="1"/>
</dbReference>
<comment type="subcellular location">
    <subcellularLocation>
        <location evidence="1">Membrane</location>
        <topology evidence="1">Multi-pass membrane protein</topology>
    </subcellularLocation>
</comment>
<keyword evidence="3" id="KW-0808">Transferase</keyword>
<feature type="transmembrane region" description="Helical" evidence="7">
    <location>
        <begin position="245"/>
        <end position="267"/>
    </location>
</feature>
<feature type="transmembrane region" description="Helical" evidence="7">
    <location>
        <begin position="121"/>
        <end position="147"/>
    </location>
</feature>
<evidence type="ECO:0000256" key="4">
    <source>
        <dbReference type="ARBA" id="ARBA00022692"/>
    </source>
</evidence>
<keyword evidence="5 7" id="KW-1133">Transmembrane helix</keyword>
<dbReference type="GO" id="GO:0071944">
    <property type="term" value="C:cell periphery"/>
    <property type="evidence" value="ECO:0007669"/>
    <property type="project" value="TreeGrafter"/>
</dbReference>
<keyword evidence="6 7" id="KW-0472">Membrane</keyword>
<dbReference type="OrthoDB" id="370884at2759"/>
<dbReference type="InterPro" id="IPR029044">
    <property type="entry name" value="Nucleotide-diphossugar_trans"/>
</dbReference>
<dbReference type="GO" id="GO:0016020">
    <property type="term" value="C:membrane"/>
    <property type="evidence" value="ECO:0007669"/>
    <property type="project" value="UniProtKB-SubCell"/>
</dbReference>
<sequence>MIKSAQNIIGSVMCCPGCFSLYRVKALAGVMSLYSEPTLEAGDVFTKDTGEDRWMCTLMMLRGWKLKYSTFGVNSTFCPDTITEFIKQRRRWILSDFANSLMVFKNLPQLIRSNGCFSMIYVFYLLQLFFIVFLSPGSTIIMLTVGLDVLIKVPFVIITPMVVALFVLYGVLCVQLSSQSQITLTKVFMLILGLSMICVVVGAAVFVVHDIITENNLQLQEHFILIALTASIFYAAILHPSECYLLVHGIFYVFFFPTMHILLPVYALSNIVDQTWGTRENVSIFLFI</sequence>
<feature type="transmembrane region" description="Helical" evidence="7">
    <location>
        <begin position="219"/>
        <end position="238"/>
    </location>
</feature>
<dbReference type="KEGG" id="lgi:LOTGIDRAFT_136430"/>
<accession>V4B9W1</accession>
<evidence type="ECO:0000313" key="9">
    <source>
        <dbReference type="Proteomes" id="UP000030746"/>
    </source>
</evidence>
<evidence type="ECO:0000256" key="5">
    <source>
        <dbReference type="ARBA" id="ARBA00022989"/>
    </source>
</evidence>
<dbReference type="GO" id="GO:0004100">
    <property type="term" value="F:chitin synthase activity"/>
    <property type="evidence" value="ECO:0007669"/>
    <property type="project" value="UniProtKB-EC"/>
</dbReference>
<keyword evidence="4 7" id="KW-0812">Transmembrane</keyword>
<dbReference type="HOGENOM" id="CLU_869560_0_0_1"/>
<keyword evidence="9" id="KW-1185">Reference proteome</keyword>